<dbReference type="Gene3D" id="1.10.8.10">
    <property type="entry name" value="DNA helicase RuvA subunit, C-terminal domain"/>
    <property type="match status" value="1"/>
</dbReference>
<evidence type="ECO:0000313" key="10">
    <source>
        <dbReference type="Proteomes" id="UP001381693"/>
    </source>
</evidence>
<dbReference type="InterPro" id="IPR032350">
    <property type="entry name" value="Nbr1_FW"/>
</dbReference>
<sequence>MKYGISSSLDENGTEIIQDVRCEFVESCNDSGAASEMAKNGDGHLTETAGKEELRRDAAIPSVTRQARGDDEEETKDAVIFSIQFYGKTIGEVGMMDQDLSELDWKRFKSYLFQNLLSVNHQENICVSYSDEEGDKLPIESDEEYQEALKVAKKKAEMHDKLVLDITRQGGFPAMLSLVSSGIRKVSSSPPKEGGISFFKASSPPKDVLSGTKAVGAERKLFPGFFLPYKGPMPGHVQGMRGYDCDEALECGKINVTSSTTSTTSIPASSVRTDCKRGPPVRALRNSPPSLLFKYEAPCTLNLKTTTTASASTLDSARQGIVFGAGHTSDASSGARPKDGWTDRTLANHPPSWFTAYMDKFRNDVCEEVSHRVVAQIRTNMCEEVSDLIASKVTEIFRSNRLSTSDLNEIQHGWSPLNLPEHRQDCTDNDTKRIFIKHKKSNDCDTCKDDVQEDTEDTTKRLLSKYKKSKDCDTTDDDAIGKEKLKKKMPRMAENGVSSAAAVNDNGKFRKRDFKNLGAKQKKLIMEEERLLKKQEKLEKKKFLLASKYAEERDKASRTQEKVLAKMEGLRKKQSCSQEEFSKLRKMVDKHQRLITAEQRQQRRNERKASYQKAGKSKKINIDNKCFPVDASLLHAALQELEALAEDSMSDGAGCVATRGYDALYLKDITFPDGSVVAPGTEFVKTWRVVNNGVIPWNEKTTLCKWSQVRFRGSPAGWKLKPSMKRVACPPLEPGQEGDISITFTAPSEPGWYATHWRFCQRGRVFGNQMWCAIHVVEEPVLFEPTKTIQGVRSSSGDSGVTKATLAADEIPELSSVIVCKSTTRDLFLGRHSSLGEKSLKEVLIPHPREELGVHTDLGIVENYYDAEDPVQRECTEGLQNLSLNNKDTFITIDDRKERDLISFEEEAEVLSSATSTPEIISTVSQGHSVVPLKEMAKESVENLIVKTPALKSQLKSTVLQETLQTDSISMSSGSFSELDSEDQAIMNESDSDGSENEYYVVHLPDCFNMKSLDNDEAHTQETTGGFVGDGERPDSTDFLTADEDDRTTAVASDSSEDLTCPLNDHNYASRSSTVSQASYRINPAYKAFVGSENMPNSTSDKEKSKMKKEEASGSGAASTLPDPPTDTKPFMSIPKEALQTSVLQPVPQIPGEESMHLFNGQEQDINTWASGSCVTRNVVCEQPYSAQHKETQKGADTSTAEASSANSANNNSSGSFSSQLQADIVGALPDELVSIIPEDLVRGAWNTARSLITRINQEMLSPTSDSPGRVYSPEEEASSEQQEQPPSIDLESNSQPEETSQDPANPLDEKESTSPLPPPLQQLEDMGFHNHEVNELLLTKYSGDVSRAVAELIILNSN</sequence>
<feature type="domain" description="PB1" evidence="7">
    <location>
        <begin position="122"/>
        <end position="154"/>
    </location>
</feature>
<dbReference type="Pfam" id="PF16158">
    <property type="entry name" value="N_BRCA1_IG"/>
    <property type="match status" value="1"/>
</dbReference>
<dbReference type="SUPFAM" id="SSF54277">
    <property type="entry name" value="CAD &amp; PB1 domains"/>
    <property type="match status" value="1"/>
</dbReference>
<proteinExistence type="predicted"/>
<keyword evidence="4" id="KW-0862">Zinc</keyword>
<keyword evidence="5" id="KW-0968">Cytoplasmic vesicle</keyword>
<dbReference type="GO" id="GO:0043130">
    <property type="term" value="F:ubiquitin binding"/>
    <property type="evidence" value="ECO:0007669"/>
    <property type="project" value="TreeGrafter"/>
</dbReference>
<feature type="region of interest" description="Disordered" evidence="6">
    <location>
        <begin position="325"/>
        <end position="344"/>
    </location>
</feature>
<keyword evidence="2" id="KW-0479">Metal-binding</keyword>
<dbReference type="InterPro" id="IPR000270">
    <property type="entry name" value="PB1_dom"/>
</dbReference>
<dbReference type="GO" id="GO:0016236">
    <property type="term" value="P:macroautophagy"/>
    <property type="evidence" value="ECO:0007669"/>
    <property type="project" value="TreeGrafter"/>
</dbReference>
<protein>
    <submittedName>
        <fullName evidence="9">Uncharacterized protein</fullName>
    </submittedName>
</protein>
<feature type="domain" description="Nbr1 FW" evidence="8">
    <location>
        <begin position="670"/>
        <end position="776"/>
    </location>
</feature>
<keyword evidence="3" id="KW-0863">Zinc-finger</keyword>
<evidence type="ECO:0000256" key="1">
    <source>
        <dbReference type="ARBA" id="ARBA00004419"/>
    </source>
</evidence>
<name>A0AAN8WV86_HALRR</name>
<dbReference type="InterPro" id="IPR013783">
    <property type="entry name" value="Ig-like_fold"/>
</dbReference>
<feature type="compositionally biased region" description="Polar residues" evidence="6">
    <location>
        <begin position="1291"/>
        <end position="1304"/>
    </location>
</feature>
<evidence type="ECO:0000256" key="2">
    <source>
        <dbReference type="ARBA" id="ARBA00022723"/>
    </source>
</evidence>
<dbReference type="CDD" id="cd14319">
    <property type="entry name" value="UBA_NBR1"/>
    <property type="match status" value="1"/>
</dbReference>
<reference evidence="9 10" key="1">
    <citation type="submission" date="2023-11" db="EMBL/GenBank/DDBJ databases">
        <title>Halocaridina rubra genome assembly.</title>
        <authorList>
            <person name="Smith C."/>
        </authorList>
    </citation>
    <scope>NUCLEOTIDE SEQUENCE [LARGE SCALE GENOMIC DNA]</scope>
    <source>
        <strain evidence="9">EP-1</strain>
        <tissue evidence="9">Whole</tissue>
    </source>
</reference>
<dbReference type="GO" id="GO:0005776">
    <property type="term" value="C:autophagosome"/>
    <property type="evidence" value="ECO:0007669"/>
    <property type="project" value="UniProtKB-SubCell"/>
</dbReference>
<dbReference type="Pfam" id="PF00564">
    <property type="entry name" value="PB1"/>
    <property type="match status" value="1"/>
</dbReference>
<dbReference type="FunFam" id="2.60.40.10:FF:000199">
    <property type="entry name" value="next to BRCA1 gene 1 protein-like"/>
    <property type="match status" value="1"/>
</dbReference>
<feature type="region of interest" description="Disordered" evidence="6">
    <location>
        <begin position="1091"/>
        <end position="1130"/>
    </location>
</feature>
<dbReference type="GO" id="GO:0008270">
    <property type="term" value="F:zinc ion binding"/>
    <property type="evidence" value="ECO:0007669"/>
    <property type="project" value="UniProtKB-KW"/>
</dbReference>
<organism evidence="9 10">
    <name type="scientific">Halocaridina rubra</name>
    <name type="common">Hawaiian red shrimp</name>
    <dbReference type="NCBI Taxonomy" id="373956"/>
    <lineage>
        <taxon>Eukaryota</taxon>
        <taxon>Metazoa</taxon>
        <taxon>Ecdysozoa</taxon>
        <taxon>Arthropoda</taxon>
        <taxon>Crustacea</taxon>
        <taxon>Multicrustacea</taxon>
        <taxon>Malacostraca</taxon>
        <taxon>Eumalacostraca</taxon>
        <taxon>Eucarida</taxon>
        <taxon>Decapoda</taxon>
        <taxon>Pleocyemata</taxon>
        <taxon>Caridea</taxon>
        <taxon>Atyoidea</taxon>
        <taxon>Atyidae</taxon>
        <taxon>Halocaridina</taxon>
    </lineage>
</organism>
<feature type="region of interest" description="Disordered" evidence="6">
    <location>
        <begin position="1187"/>
        <end position="1218"/>
    </location>
</feature>
<accession>A0AAN8WV86</accession>
<feature type="compositionally biased region" description="Low complexity" evidence="6">
    <location>
        <begin position="1199"/>
        <end position="1218"/>
    </location>
</feature>
<feature type="compositionally biased region" description="Basic and acidic residues" evidence="6">
    <location>
        <begin position="1100"/>
        <end position="1112"/>
    </location>
</feature>
<dbReference type="Gene3D" id="3.10.20.90">
    <property type="entry name" value="Phosphatidylinositol 3-kinase Catalytic Subunit, Chain A, domain 1"/>
    <property type="match status" value="1"/>
</dbReference>
<evidence type="ECO:0000256" key="3">
    <source>
        <dbReference type="ARBA" id="ARBA00022771"/>
    </source>
</evidence>
<dbReference type="PANTHER" id="PTHR20930">
    <property type="entry name" value="OVARIAN CARCINOMA ANTIGEN CA125-RELATED"/>
    <property type="match status" value="1"/>
</dbReference>
<evidence type="ECO:0000256" key="4">
    <source>
        <dbReference type="ARBA" id="ARBA00022833"/>
    </source>
</evidence>
<evidence type="ECO:0000259" key="7">
    <source>
        <dbReference type="Pfam" id="PF00564"/>
    </source>
</evidence>
<gene>
    <name evidence="9" type="ORF">SK128_013618</name>
</gene>
<evidence type="ECO:0000256" key="5">
    <source>
        <dbReference type="ARBA" id="ARBA00023329"/>
    </source>
</evidence>
<dbReference type="EMBL" id="JAXCGZ010013304">
    <property type="protein sequence ID" value="KAK7072916.1"/>
    <property type="molecule type" value="Genomic_DNA"/>
</dbReference>
<dbReference type="CDD" id="cd14947">
    <property type="entry name" value="NBR1_like"/>
    <property type="match status" value="1"/>
</dbReference>
<evidence type="ECO:0000259" key="8">
    <source>
        <dbReference type="Pfam" id="PF16158"/>
    </source>
</evidence>
<dbReference type="Proteomes" id="UP001381693">
    <property type="component" value="Unassembled WGS sequence"/>
</dbReference>
<dbReference type="GO" id="GO:0031410">
    <property type="term" value="C:cytoplasmic vesicle"/>
    <property type="evidence" value="ECO:0007669"/>
    <property type="project" value="UniProtKB-KW"/>
</dbReference>
<dbReference type="InterPro" id="IPR009060">
    <property type="entry name" value="UBA-like_sf"/>
</dbReference>
<feature type="region of interest" description="Disordered" evidence="6">
    <location>
        <begin position="1259"/>
        <end position="1325"/>
    </location>
</feature>
<dbReference type="PANTHER" id="PTHR20930:SF2">
    <property type="entry name" value="NEXT TO BRCA1 GENE 1 PROTEIN"/>
    <property type="match status" value="1"/>
</dbReference>
<dbReference type="GO" id="GO:0000407">
    <property type="term" value="C:phagophore assembly site"/>
    <property type="evidence" value="ECO:0007669"/>
    <property type="project" value="TreeGrafter"/>
</dbReference>
<evidence type="ECO:0000313" key="9">
    <source>
        <dbReference type="EMBL" id="KAK7072916.1"/>
    </source>
</evidence>
<feature type="region of interest" description="Disordered" evidence="6">
    <location>
        <begin position="262"/>
        <end position="281"/>
    </location>
</feature>
<dbReference type="Gene3D" id="2.60.40.10">
    <property type="entry name" value="Immunoglobulins"/>
    <property type="match status" value="1"/>
</dbReference>
<dbReference type="SUPFAM" id="SSF46934">
    <property type="entry name" value="UBA-like"/>
    <property type="match status" value="1"/>
</dbReference>
<evidence type="ECO:0000256" key="6">
    <source>
        <dbReference type="SAM" id="MobiDB-lite"/>
    </source>
</evidence>
<comment type="subcellular location">
    <subcellularLocation>
        <location evidence="1">Cytoplasmic vesicle</location>
        <location evidence="1">Autophagosome</location>
    </subcellularLocation>
</comment>
<keyword evidence="10" id="KW-1185">Reference proteome</keyword>
<comment type="caution">
    <text evidence="9">The sequence shown here is derived from an EMBL/GenBank/DDBJ whole genome shotgun (WGS) entry which is preliminary data.</text>
</comment>